<dbReference type="InterPro" id="IPR043428">
    <property type="entry name" value="LivM-like"/>
</dbReference>
<name>A0ABQ6CDZ4_9BURK</name>
<feature type="transmembrane region" description="Helical" evidence="6">
    <location>
        <begin position="150"/>
        <end position="171"/>
    </location>
</feature>
<accession>A0ABQ6CDZ4</accession>
<dbReference type="PANTHER" id="PTHR30482:SF17">
    <property type="entry name" value="ABC TRANSPORTER ATP-BINDING PROTEIN"/>
    <property type="match status" value="1"/>
</dbReference>
<evidence type="ECO:0000256" key="4">
    <source>
        <dbReference type="ARBA" id="ARBA00022989"/>
    </source>
</evidence>
<protein>
    <submittedName>
        <fullName evidence="7">Branched-chain amino acid ABC transporter permease</fullName>
    </submittedName>
</protein>
<dbReference type="CDD" id="cd06581">
    <property type="entry name" value="TM_PBP1_LivM_like"/>
    <property type="match status" value="1"/>
</dbReference>
<feature type="transmembrane region" description="Helical" evidence="6">
    <location>
        <begin position="108"/>
        <end position="129"/>
    </location>
</feature>
<dbReference type="EMBL" id="BSPB01000059">
    <property type="protein sequence ID" value="GLS16467.1"/>
    <property type="molecule type" value="Genomic_DNA"/>
</dbReference>
<feature type="transmembrane region" description="Helical" evidence="6">
    <location>
        <begin position="81"/>
        <end position="102"/>
    </location>
</feature>
<keyword evidence="4 6" id="KW-1133">Transmembrane helix</keyword>
<dbReference type="PANTHER" id="PTHR30482">
    <property type="entry name" value="HIGH-AFFINITY BRANCHED-CHAIN AMINO ACID TRANSPORT SYSTEM PERMEASE"/>
    <property type="match status" value="1"/>
</dbReference>
<feature type="transmembrane region" description="Helical" evidence="6">
    <location>
        <begin position="277"/>
        <end position="302"/>
    </location>
</feature>
<keyword evidence="3 6" id="KW-0812">Transmembrane</keyword>
<feature type="transmembrane region" description="Helical" evidence="6">
    <location>
        <begin position="46"/>
        <end position="69"/>
    </location>
</feature>
<keyword evidence="2" id="KW-1003">Cell membrane</keyword>
<keyword evidence="8" id="KW-1185">Reference proteome</keyword>
<proteinExistence type="predicted"/>
<feature type="transmembrane region" description="Helical" evidence="6">
    <location>
        <begin position="243"/>
        <end position="271"/>
    </location>
</feature>
<evidence type="ECO:0000313" key="7">
    <source>
        <dbReference type="EMBL" id="GLS16467.1"/>
    </source>
</evidence>
<reference evidence="8" key="1">
    <citation type="journal article" date="2019" name="Int. J. Syst. Evol. Microbiol.">
        <title>The Global Catalogue of Microorganisms (GCM) 10K type strain sequencing project: providing services to taxonomists for standard genome sequencing and annotation.</title>
        <authorList>
            <consortium name="The Broad Institute Genomics Platform"/>
            <consortium name="The Broad Institute Genome Sequencing Center for Infectious Disease"/>
            <person name="Wu L."/>
            <person name="Ma J."/>
        </authorList>
    </citation>
    <scope>NUCLEOTIDE SEQUENCE [LARGE SCALE GENOMIC DNA]</scope>
    <source>
        <strain evidence="8">NBRC 109341</strain>
    </source>
</reference>
<sequence>MNTQATEKKITVAVLLLALVLPVWLYPVLMAQLACMALFACSLNLLFGYAGLLSFGHAAFFGIAAYATGYMTKAWGFTPELALLGALLLVMLVAFCTGSLAIRRKGIYFSMITLALSQLVYFIIVAAPFSNNEDGYQGVPRGAFLGLLDLGNNYVLYYFVLAIVVLTWWGVHRVVNSPYGEVLKAIKDNEQRVTSLGYNVNRYKVLAFTLSAGVAAIAGGLKTLVFGLASLSDVHWHLSTDGVIMMILGGIGSLIAPVFGATILVLVHHLLSGEFDALVPVIMGVIFVACVLAFRGGVVQYLHTLVRLLTRRAP</sequence>
<dbReference type="Pfam" id="PF02653">
    <property type="entry name" value="BPD_transp_2"/>
    <property type="match status" value="1"/>
</dbReference>
<feature type="transmembrane region" description="Helical" evidence="6">
    <location>
        <begin position="12"/>
        <end position="40"/>
    </location>
</feature>
<evidence type="ECO:0000313" key="8">
    <source>
        <dbReference type="Proteomes" id="UP001156903"/>
    </source>
</evidence>
<evidence type="ECO:0000256" key="2">
    <source>
        <dbReference type="ARBA" id="ARBA00022475"/>
    </source>
</evidence>
<gene>
    <name evidence="7" type="ORF">GCM10007935_39080</name>
</gene>
<dbReference type="InterPro" id="IPR001851">
    <property type="entry name" value="ABC_transp_permease"/>
</dbReference>
<evidence type="ECO:0000256" key="3">
    <source>
        <dbReference type="ARBA" id="ARBA00022692"/>
    </source>
</evidence>
<comment type="subcellular location">
    <subcellularLocation>
        <location evidence="1">Cell membrane</location>
        <topology evidence="1">Multi-pass membrane protein</topology>
    </subcellularLocation>
</comment>
<feature type="transmembrane region" description="Helical" evidence="6">
    <location>
        <begin position="205"/>
        <end position="231"/>
    </location>
</feature>
<comment type="caution">
    <text evidence="7">The sequence shown here is derived from an EMBL/GenBank/DDBJ whole genome shotgun (WGS) entry which is preliminary data.</text>
</comment>
<evidence type="ECO:0000256" key="5">
    <source>
        <dbReference type="ARBA" id="ARBA00023136"/>
    </source>
</evidence>
<dbReference type="Proteomes" id="UP001156903">
    <property type="component" value="Unassembled WGS sequence"/>
</dbReference>
<dbReference type="RefSeq" id="WP_234266913.1">
    <property type="nucleotide sequence ID" value="NZ_BSPB01000059.1"/>
</dbReference>
<organism evidence="7 8">
    <name type="scientific">Hydrogenophaga electricum</name>
    <dbReference type="NCBI Taxonomy" id="1230953"/>
    <lineage>
        <taxon>Bacteria</taxon>
        <taxon>Pseudomonadati</taxon>
        <taxon>Pseudomonadota</taxon>
        <taxon>Betaproteobacteria</taxon>
        <taxon>Burkholderiales</taxon>
        <taxon>Comamonadaceae</taxon>
        <taxon>Hydrogenophaga</taxon>
    </lineage>
</organism>
<evidence type="ECO:0000256" key="6">
    <source>
        <dbReference type="SAM" id="Phobius"/>
    </source>
</evidence>
<evidence type="ECO:0000256" key="1">
    <source>
        <dbReference type="ARBA" id="ARBA00004651"/>
    </source>
</evidence>
<keyword evidence="5 6" id="KW-0472">Membrane</keyword>